<proteinExistence type="predicted"/>
<protein>
    <submittedName>
        <fullName evidence="1">Uncharacterized protein</fullName>
    </submittedName>
</protein>
<reference evidence="1" key="1">
    <citation type="submission" date="2018-02" db="EMBL/GenBank/DDBJ databases">
        <title>Rhizophora mucronata_Transcriptome.</title>
        <authorList>
            <person name="Meera S.P."/>
            <person name="Sreeshan A."/>
            <person name="Augustine A."/>
        </authorList>
    </citation>
    <scope>NUCLEOTIDE SEQUENCE</scope>
    <source>
        <tissue evidence="1">Leaf</tissue>
    </source>
</reference>
<organism evidence="1">
    <name type="scientific">Rhizophora mucronata</name>
    <name type="common">Asiatic mangrove</name>
    <dbReference type="NCBI Taxonomy" id="61149"/>
    <lineage>
        <taxon>Eukaryota</taxon>
        <taxon>Viridiplantae</taxon>
        <taxon>Streptophyta</taxon>
        <taxon>Embryophyta</taxon>
        <taxon>Tracheophyta</taxon>
        <taxon>Spermatophyta</taxon>
        <taxon>Magnoliopsida</taxon>
        <taxon>eudicotyledons</taxon>
        <taxon>Gunneridae</taxon>
        <taxon>Pentapetalae</taxon>
        <taxon>rosids</taxon>
        <taxon>fabids</taxon>
        <taxon>Malpighiales</taxon>
        <taxon>Rhizophoraceae</taxon>
        <taxon>Rhizophora</taxon>
    </lineage>
</organism>
<dbReference type="EMBL" id="GGEC01080681">
    <property type="protein sequence ID" value="MBX61165.1"/>
    <property type="molecule type" value="Transcribed_RNA"/>
</dbReference>
<name>A0A2P2Q2G4_RHIMU</name>
<evidence type="ECO:0000313" key="1">
    <source>
        <dbReference type="EMBL" id="MBX61165.1"/>
    </source>
</evidence>
<sequence>MPLSRVTVNVSRSQILHFYIRISGE</sequence>
<dbReference type="AlphaFoldDB" id="A0A2P2Q2G4"/>
<accession>A0A2P2Q2G4</accession>